<evidence type="ECO:0000313" key="1">
    <source>
        <dbReference type="EMBL" id="GET40702.1"/>
    </source>
</evidence>
<comment type="caution">
    <text evidence="1">The sequence shown here is derived from an EMBL/GenBank/DDBJ whole genome shotgun (WGS) entry which is preliminary data.</text>
</comment>
<gene>
    <name evidence="1" type="ORF">MiSe_55130</name>
</gene>
<organism evidence="1 2">
    <name type="scientific">Microseira wollei NIES-4236</name>
    <dbReference type="NCBI Taxonomy" id="2530354"/>
    <lineage>
        <taxon>Bacteria</taxon>
        <taxon>Bacillati</taxon>
        <taxon>Cyanobacteriota</taxon>
        <taxon>Cyanophyceae</taxon>
        <taxon>Oscillatoriophycideae</taxon>
        <taxon>Aerosakkonematales</taxon>
        <taxon>Aerosakkonemataceae</taxon>
        <taxon>Microseira</taxon>
    </lineage>
</organism>
<proteinExistence type="predicted"/>
<dbReference type="AlphaFoldDB" id="A0AAV3XJW1"/>
<keyword evidence="2" id="KW-1185">Reference proteome</keyword>
<dbReference type="Proteomes" id="UP001050975">
    <property type="component" value="Unassembled WGS sequence"/>
</dbReference>
<accession>A0AAV3XJW1</accession>
<dbReference type="EMBL" id="BLAY01000097">
    <property type="protein sequence ID" value="GET40702.1"/>
    <property type="molecule type" value="Genomic_DNA"/>
</dbReference>
<protein>
    <submittedName>
        <fullName evidence="1">Uncharacterized protein</fullName>
    </submittedName>
</protein>
<reference evidence="1" key="1">
    <citation type="submission" date="2019-10" db="EMBL/GenBank/DDBJ databases">
        <title>Draft genome sequece of Microseira wollei NIES-4236.</title>
        <authorList>
            <person name="Yamaguchi H."/>
            <person name="Suzuki S."/>
            <person name="Kawachi M."/>
        </authorList>
    </citation>
    <scope>NUCLEOTIDE SEQUENCE</scope>
    <source>
        <strain evidence="1">NIES-4236</strain>
    </source>
</reference>
<sequence length="63" mass="7199">MAFCEPLLPPTMNNYQYYAPNKPWLVLYCDNACCHIIDRFTWKYDAQVCCDDGKSSSATAPIT</sequence>
<evidence type="ECO:0000313" key="2">
    <source>
        <dbReference type="Proteomes" id="UP001050975"/>
    </source>
</evidence>
<name>A0AAV3XJW1_9CYAN</name>